<dbReference type="RefSeq" id="WP_070012727.1">
    <property type="nucleotide sequence ID" value="NZ_LJGS01000043.1"/>
</dbReference>
<comment type="caution">
    <text evidence="2">The sequence shown here is derived from an EMBL/GenBank/DDBJ whole genome shotgun (WGS) entry which is preliminary data.</text>
</comment>
<organism evidence="2 3">
    <name type="scientific">Streptomyces abyssalis</name>
    <dbReference type="NCBI Taxonomy" id="933944"/>
    <lineage>
        <taxon>Bacteria</taxon>
        <taxon>Bacillati</taxon>
        <taxon>Actinomycetota</taxon>
        <taxon>Actinomycetes</taxon>
        <taxon>Kitasatosporales</taxon>
        <taxon>Streptomycetaceae</taxon>
        <taxon>Streptomyces</taxon>
    </lineage>
</organism>
<dbReference type="PATRIC" id="fig|933944.5.peg.2729"/>
<dbReference type="AlphaFoldDB" id="A0A1E7JU09"/>
<dbReference type="EMBL" id="LJGT01000036">
    <property type="protein sequence ID" value="OEU93435.1"/>
    <property type="molecule type" value="Genomic_DNA"/>
</dbReference>
<dbReference type="InterPro" id="IPR016024">
    <property type="entry name" value="ARM-type_fold"/>
</dbReference>
<accession>A0A1E7JU09</accession>
<dbReference type="STRING" id="933944.AN215_00950"/>
<keyword evidence="3" id="KW-1185">Reference proteome</keyword>
<dbReference type="OrthoDB" id="3454616at2"/>
<name>A0A1E7JU09_9ACTN</name>
<evidence type="ECO:0000256" key="1">
    <source>
        <dbReference type="SAM" id="MobiDB-lite"/>
    </source>
</evidence>
<evidence type="ECO:0000313" key="2">
    <source>
        <dbReference type="EMBL" id="OEU93435.1"/>
    </source>
</evidence>
<sequence>MFVDSVDSDIAPSGTLLGLLQRGRGDGTLHALAAPRAEALAALRQCVLHDPRRDWRIENRSLYYARLHMELDASLDDIEEHLFAPEDQLPPGGDREARTGLALSVLGHLASYDDAAARALLRRYAASGANWQWALDELAVRDDDAGLRGLGPAVLARFPGTAEGDAELAAAARDAFEPRPWRLWAEDEARPEQAERLLRVREQGCFDRWQRQMQAQGPRPGWSVREVLDWAQDGFEQHPRVHREAAAARCLSAVAGPEDREELLTAARSQREAARAAALRHLADRADPDVLGLIELAAADPGATVVEAALCAFARMRSTAAIVRARQWAAAPEGALPECLTTAAAEMLACRGGAQDARAVLSALRRTVRKEGPDSEALWPLVDGVGRLGVDCAAPVLRHIYRETSSSQLRGRAAGALALTDPSFAAGFAVECLWDCEETTRALAAESAATGDERVVERLRRLAADPAEEAGVQSAVRGRLSPETGR</sequence>
<proteinExistence type="predicted"/>
<evidence type="ECO:0000313" key="3">
    <source>
        <dbReference type="Proteomes" id="UP000176087"/>
    </source>
</evidence>
<evidence type="ECO:0008006" key="4">
    <source>
        <dbReference type="Google" id="ProtNLM"/>
    </source>
</evidence>
<gene>
    <name evidence="2" type="ORF">AN215_00950</name>
</gene>
<dbReference type="Proteomes" id="UP000176087">
    <property type="component" value="Unassembled WGS sequence"/>
</dbReference>
<dbReference type="SUPFAM" id="SSF48371">
    <property type="entry name" value="ARM repeat"/>
    <property type="match status" value="1"/>
</dbReference>
<protein>
    <recommendedName>
        <fullName evidence="4">HEAT repeat domain-containing protein</fullName>
    </recommendedName>
</protein>
<reference evidence="2 3" key="1">
    <citation type="journal article" date="2016" name="Front. Microbiol.">
        <title>Comparative Genomics Analysis of Streptomyces Species Reveals Their Adaptation to the Marine Environment and Their Diversity at the Genomic Level.</title>
        <authorList>
            <person name="Tian X."/>
            <person name="Zhang Z."/>
            <person name="Yang T."/>
            <person name="Chen M."/>
            <person name="Li J."/>
            <person name="Chen F."/>
            <person name="Yang J."/>
            <person name="Li W."/>
            <person name="Zhang B."/>
            <person name="Zhang Z."/>
            <person name="Wu J."/>
            <person name="Zhang C."/>
            <person name="Long L."/>
            <person name="Xiao J."/>
        </authorList>
    </citation>
    <scope>NUCLEOTIDE SEQUENCE [LARGE SCALE GENOMIC DNA]</scope>
    <source>
        <strain evidence="2 3">SCSIO 10390</strain>
    </source>
</reference>
<feature type="region of interest" description="Disordered" evidence="1">
    <location>
        <begin position="466"/>
        <end position="486"/>
    </location>
</feature>